<dbReference type="GO" id="GO:0005829">
    <property type="term" value="C:cytosol"/>
    <property type="evidence" value="ECO:0007669"/>
    <property type="project" value="GOC"/>
</dbReference>
<dbReference type="PANTHER" id="PTHR12276">
    <property type="entry name" value="EPSIN/ENT-RELATED"/>
    <property type="match status" value="1"/>
</dbReference>
<sequence length="618" mass="67158">MDLLKDATKNLNLYEVKAYVRKAQNVAMNLTEMEAKVREATNNEPWGCPTTVMAQIASGTYNYREREEIIGFIFRRFTEKAANEWRQIYKSLQLLDYLIKNGSERIIDDVRANISLIQMLKSFHYIDSKGRDQGINVRNRSKTLIALLNDDSLIRSERKKARANQKKFGGVSSAAFGGASSITTGPNYDDGDFTNRVYGDGGVYGERYDDPAAAYENGNSNDNFEEYDVGGSTSSSNSAAKPTTSTSRVHGTSSKLKAKAKPTTAPAQTEQPDLLGDLVSFDAPSSTNNNSSTKAAAPAEDDDDDFDDFQAAPSQPQKPNLSSNLSNLYQTQPQPQIQQQNSFVSPAPQQNLFSTSSSTPNYNINSTPSSGPAKSNNNDAFSSLFSSAKTKTTSKSSGASTPAAKPAPVSKTADDDFFGDFSSNNTTKPATNNNANAIVNMFKANNRLFSTSARNLGTKVFFTPSINGVKQSPIKFELYDDIVPKTAENFRALCTGEKGFGYANSIFHRVIPQFMLQGGDFETGKGYGGKSIYGKNFPDENFKIPHNKPGLLSMANAGPNTNGSQFFITTVPCPWLDGKHVVFGEVIEGIETVKKIENEGSGSGQTRSAIVIEESGEV</sequence>
<evidence type="ECO:0000313" key="13">
    <source>
        <dbReference type="Proteomes" id="UP001385951"/>
    </source>
</evidence>
<feature type="compositionally biased region" description="Polar residues" evidence="9">
    <location>
        <begin position="341"/>
        <end position="379"/>
    </location>
</feature>
<protein>
    <recommendedName>
        <fullName evidence="4">peptidylprolyl isomerase</fullName>
        <ecNumber evidence="4">5.2.1.8</ecNumber>
    </recommendedName>
</protein>
<dbReference type="GO" id="GO:0003755">
    <property type="term" value="F:peptidyl-prolyl cis-trans isomerase activity"/>
    <property type="evidence" value="ECO:0007669"/>
    <property type="project" value="UniProtKB-KW"/>
</dbReference>
<dbReference type="InterPro" id="IPR013809">
    <property type="entry name" value="ENTH"/>
</dbReference>
<dbReference type="CDD" id="cd16992">
    <property type="entry name" value="ENTH_Ent3"/>
    <property type="match status" value="1"/>
</dbReference>
<evidence type="ECO:0000256" key="7">
    <source>
        <dbReference type="ARBA" id="ARBA00023128"/>
    </source>
</evidence>
<evidence type="ECO:0000256" key="8">
    <source>
        <dbReference type="ARBA" id="ARBA00023235"/>
    </source>
</evidence>
<dbReference type="GO" id="GO:0005768">
    <property type="term" value="C:endosome"/>
    <property type="evidence" value="ECO:0007669"/>
    <property type="project" value="TreeGrafter"/>
</dbReference>
<dbReference type="Proteomes" id="UP001385951">
    <property type="component" value="Unassembled WGS sequence"/>
</dbReference>
<dbReference type="EMBL" id="JASBNA010000063">
    <property type="protein sequence ID" value="KAK7679092.1"/>
    <property type="molecule type" value="Genomic_DNA"/>
</dbReference>
<dbReference type="Pfam" id="PF00160">
    <property type="entry name" value="Pro_isomerase"/>
    <property type="match status" value="1"/>
</dbReference>
<keyword evidence="13" id="KW-1185">Reference proteome</keyword>
<evidence type="ECO:0000256" key="9">
    <source>
        <dbReference type="SAM" id="MobiDB-lite"/>
    </source>
</evidence>
<evidence type="ECO:0000256" key="5">
    <source>
        <dbReference type="ARBA" id="ARBA00022946"/>
    </source>
</evidence>
<feature type="compositionally biased region" description="Low complexity" evidence="9">
    <location>
        <begin position="283"/>
        <end position="298"/>
    </location>
</feature>
<feature type="compositionally biased region" description="Low complexity" evidence="9">
    <location>
        <begin position="330"/>
        <end position="340"/>
    </location>
</feature>
<dbReference type="FunFam" id="1.25.40.90:FF:000006">
    <property type="entry name" value="Clathrin interactor 1"/>
    <property type="match status" value="1"/>
</dbReference>
<gene>
    <name evidence="12" type="ORF">QCA50_017851</name>
</gene>
<dbReference type="PRINTS" id="PR00153">
    <property type="entry name" value="CSAPPISMRASE"/>
</dbReference>
<feature type="compositionally biased region" description="Acidic residues" evidence="9">
    <location>
        <begin position="299"/>
        <end position="308"/>
    </location>
</feature>
<dbReference type="SUPFAM" id="SSF48464">
    <property type="entry name" value="ENTH/VHS domain"/>
    <property type="match status" value="1"/>
</dbReference>
<organism evidence="12 13">
    <name type="scientific">Cerrena zonata</name>
    <dbReference type="NCBI Taxonomy" id="2478898"/>
    <lineage>
        <taxon>Eukaryota</taxon>
        <taxon>Fungi</taxon>
        <taxon>Dikarya</taxon>
        <taxon>Basidiomycota</taxon>
        <taxon>Agaricomycotina</taxon>
        <taxon>Agaricomycetes</taxon>
        <taxon>Polyporales</taxon>
        <taxon>Cerrenaceae</taxon>
        <taxon>Cerrena</taxon>
    </lineage>
</organism>
<dbReference type="PROSITE" id="PS00170">
    <property type="entry name" value="CSA_PPIASE_1"/>
    <property type="match status" value="1"/>
</dbReference>
<dbReference type="GO" id="GO:0005886">
    <property type="term" value="C:plasma membrane"/>
    <property type="evidence" value="ECO:0007669"/>
    <property type="project" value="TreeGrafter"/>
</dbReference>
<dbReference type="GO" id="GO:0006895">
    <property type="term" value="P:Golgi to endosome transport"/>
    <property type="evidence" value="ECO:0007669"/>
    <property type="project" value="TreeGrafter"/>
</dbReference>
<dbReference type="InterPro" id="IPR008942">
    <property type="entry name" value="ENTH_VHS"/>
</dbReference>
<dbReference type="GO" id="GO:0005543">
    <property type="term" value="F:phospholipid binding"/>
    <property type="evidence" value="ECO:0007669"/>
    <property type="project" value="TreeGrafter"/>
</dbReference>
<dbReference type="GO" id="GO:0006897">
    <property type="term" value="P:endocytosis"/>
    <property type="evidence" value="ECO:0007669"/>
    <property type="project" value="TreeGrafter"/>
</dbReference>
<dbReference type="AlphaFoldDB" id="A0AAW0FP76"/>
<dbReference type="SMART" id="SM00273">
    <property type="entry name" value="ENTH"/>
    <property type="match status" value="1"/>
</dbReference>
<dbReference type="Pfam" id="PF01417">
    <property type="entry name" value="ENTH"/>
    <property type="match status" value="1"/>
</dbReference>
<dbReference type="PROSITE" id="PS50942">
    <property type="entry name" value="ENTH"/>
    <property type="match status" value="1"/>
</dbReference>
<feature type="domain" description="ENTH" evidence="11">
    <location>
        <begin position="25"/>
        <end position="158"/>
    </location>
</feature>
<keyword evidence="6" id="KW-0697">Rotamase</keyword>
<comment type="catalytic activity">
    <reaction evidence="1">
        <text>[protein]-peptidylproline (omega=180) = [protein]-peptidylproline (omega=0)</text>
        <dbReference type="Rhea" id="RHEA:16237"/>
        <dbReference type="Rhea" id="RHEA-COMP:10747"/>
        <dbReference type="Rhea" id="RHEA-COMP:10748"/>
        <dbReference type="ChEBI" id="CHEBI:83833"/>
        <dbReference type="ChEBI" id="CHEBI:83834"/>
        <dbReference type="EC" id="5.2.1.8"/>
    </reaction>
</comment>
<dbReference type="PANTHER" id="PTHR12276:SF45">
    <property type="entry name" value="CLATHRIN INTERACTOR 1"/>
    <property type="match status" value="1"/>
</dbReference>
<evidence type="ECO:0000256" key="6">
    <source>
        <dbReference type="ARBA" id="ARBA00023110"/>
    </source>
</evidence>
<dbReference type="GO" id="GO:0006457">
    <property type="term" value="P:protein folding"/>
    <property type="evidence" value="ECO:0007669"/>
    <property type="project" value="InterPro"/>
</dbReference>
<evidence type="ECO:0000256" key="2">
    <source>
        <dbReference type="ARBA" id="ARBA00004173"/>
    </source>
</evidence>
<evidence type="ECO:0000313" key="12">
    <source>
        <dbReference type="EMBL" id="KAK7679092.1"/>
    </source>
</evidence>
<feature type="compositionally biased region" description="Polar residues" evidence="9">
    <location>
        <begin position="314"/>
        <end position="329"/>
    </location>
</feature>
<dbReference type="InterPro" id="IPR029000">
    <property type="entry name" value="Cyclophilin-like_dom_sf"/>
</dbReference>
<reference evidence="12 13" key="1">
    <citation type="submission" date="2022-09" db="EMBL/GenBank/DDBJ databases">
        <authorList>
            <person name="Palmer J.M."/>
        </authorList>
    </citation>
    <scope>NUCLEOTIDE SEQUENCE [LARGE SCALE GENOMIC DNA]</scope>
    <source>
        <strain evidence="12 13">DSM 7382</strain>
    </source>
</reference>
<name>A0AAW0FP76_9APHY</name>
<feature type="compositionally biased region" description="Polar residues" evidence="9">
    <location>
        <begin position="231"/>
        <end position="251"/>
    </location>
</feature>
<dbReference type="InterPro" id="IPR020892">
    <property type="entry name" value="Cyclophilin-type_PPIase_CS"/>
</dbReference>
<dbReference type="GO" id="GO:0030276">
    <property type="term" value="F:clathrin binding"/>
    <property type="evidence" value="ECO:0007669"/>
    <property type="project" value="TreeGrafter"/>
</dbReference>
<feature type="region of interest" description="Disordered" evidence="9">
    <location>
        <begin position="598"/>
        <end position="618"/>
    </location>
</feature>
<evidence type="ECO:0000256" key="1">
    <source>
        <dbReference type="ARBA" id="ARBA00000971"/>
    </source>
</evidence>
<feature type="region of interest" description="Disordered" evidence="9">
    <location>
        <begin position="209"/>
        <end position="411"/>
    </location>
</feature>
<proteinExistence type="inferred from homology"/>
<dbReference type="CDD" id="cd01926">
    <property type="entry name" value="cyclophilin_ABH_like"/>
    <property type="match status" value="1"/>
</dbReference>
<evidence type="ECO:0000256" key="4">
    <source>
        <dbReference type="ARBA" id="ARBA00013194"/>
    </source>
</evidence>
<dbReference type="SUPFAM" id="SSF50891">
    <property type="entry name" value="Cyclophilin-like"/>
    <property type="match status" value="1"/>
</dbReference>
<dbReference type="FunFam" id="2.40.100.10:FF:000032">
    <property type="entry name" value="Peptidyl-prolyl cis-trans isomerase"/>
    <property type="match status" value="1"/>
</dbReference>
<dbReference type="GO" id="GO:0005739">
    <property type="term" value="C:mitochondrion"/>
    <property type="evidence" value="ECO:0007669"/>
    <property type="project" value="UniProtKB-SubCell"/>
</dbReference>
<feature type="compositionally biased region" description="Low complexity" evidence="9">
    <location>
        <begin position="380"/>
        <end position="408"/>
    </location>
</feature>
<comment type="similarity">
    <text evidence="3">Belongs to the cyclophilin-type PPIase family.</text>
</comment>
<keyword evidence="8" id="KW-0413">Isomerase</keyword>
<comment type="caution">
    <text evidence="12">The sequence shown here is derived from an EMBL/GenBank/DDBJ whole genome shotgun (WGS) entry which is preliminary data.</text>
</comment>
<dbReference type="PROSITE" id="PS50072">
    <property type="entry name" value="CSA_PPIASE_2"/>
    <property type="match status" value="1"/>
</dbReference>
<evidence type="ECO:0000259" key="10">
    <source>
        <dbReference type="PROSITE" id="PS50072"/>
    </source>
</evidence>
<dbReference type="InterPro" id="IPR002130">
    <property type="entry name" value="Cyclophilin-type_PPIase_dom"/>
</dbReference>
<keyword evidence="5" id="KW-0809">Transit peptide</keyword>
<comment type="subcellular location">
    <subcellularLocation>
        <location evidence="2">Mitochondrion</location>
    </subcellularLocation>
</comment>
<evidence type="ECO:0000256" key="3">
    <source>
        <dbReference type="ARBA" id="ARBA00007365"/>
    </source>
</evidence>
<dbReference type="Gene3D" id="2.40.100.10">
    <property type="entry name" value="Cyclophilin-like"/>
    <property type="match status" value="1"/>
</dbReference>
<evidence type="ECO:0000259" key="11">
    <source>
        <dbReference type="PROSITE" id="PS50942"/>
    </source>
</evidence>
<dbReference type="Gene3D" id="1.25.40.90">
    <property type="match status" value="1"/>
</dbReference>
<accession>A0AAW0FP76</accession>
<feature type="domain" description="PPIase cyclophilin-type" evidence="10">
    <location>
        <begin position="461"/>
        <end position="617"/>
    </location>
</feature>
<keyword evidence="7" id="KW-0496">Mitochondrion</keyword>
<dbReference type="EC" id="5.2.1.8" evidence="4"/>
<dbReference type="GO" id="GO:0030125">
    <property type="term" value="C:clathrin vesicle coat"/>
    <property type="evidence" value="ECO:0007669"/>
    <property type="project" value="TreeGrafter"/>
</dbReference>